<dbReference type="GeneID" id="20716398"/>
<evidence type="ECO:0000313" key="1">
    <source>
        <dbReference type="EMBL" id="BAM41950.1"/>
    </source>
</evidence>
<dbReference type="AlphaFoldDB" id="J4DAF8"/>
<evidence type="ECO:0000313" key="2">
    <source>
        <dbReference type="Proteomes" id="UP000003786"/>
    </source>
</evidence>
<sequence>MQFRFGANFREAHPSMKQRIDTRRRKKFDENITTTQILELILSLYSKRT</sequence>
<organism evidence="1 2">
    <name type="scientific">Theileria orientalis strain Shintoku</name>
    <dbReference type="NCBI Taxonomy" id="869250"/>
    <lineage>
        <taxon>Eukaryota</taxon>
        <taxon>Sar</taxon>
        <taxon>Alveolata</taxon>
        <taxon>Apicomplexa</taxon>
        <taxon>Aconoidasida</taxon>
        <taxon>Piroplasmida</taxon>
        <taxon>Theileriidae</taxon>
        <taxon>Theileria</taxon>
    </lineage>
</organism>
<accession>J4DAF8</accession>
<gene>
    <name evidence="1" type="ORF">TOT_040000329</name>
</gene>
<keyword evidence="2" id="KW-1185">Reference proteome</keyword>
<dbReference type="EMBL" id="AP011949">
    <property type="protein sequence ID" value="BAM41950.1"/>
    <property type="molecule type" value="Genomic_DNA"/>
</dbReference>
<dbReference type="VEuPathDB" id="PiroplasmaDB:TOT_040000329"/>
<dbReference type="Proteomes" id="UP000003786">
    <property type="component" value="Chromosome 4"/>
</dbReference>
<dbReference type="KEGG" id="tot:TOT_040000329"/>
<reference evidence="1 2" key="1">
    <citation type="journal article" date="2012" name="MBio">
        <title>Comparative genome analysis of three eukaryotic parasites with differing abilities to transform leukocytes reveals key mediators of Theileria-induced leukocyte transformation.</title>
        <authorList>
            <person name="Hayashida K."/>
            <person name="Hara Y."/>
            <person name="Abe T."/>
            <person name="Yamasaki C."/>
            <person name="Toyoda A."/>
            <person name="Kosuge T."/>
            <person name="Suzuki Y."/>
            <person name="Sato Y."/>
            <person name="Kawashima S."/>
            <person name="Katayama T."/>
            <person name="Wakaguri H."/>
            <person name="Inoue N."/>
            <person name="Homma K."/>
            <person name="Tada-Umezaki M."/>
            <person name="Yagi Y."/>
            <person name="Fujii Y."/>
            <person name="Habara T."/>
            <person name="Kanehisa M."/>
            <person name="Watanabe H."/>
            <person name="Ito K."/>
            <person name="Gojobori T."/>
            <person name="Sugawara H."/>
            <person name="Imanishi T."/>
            <person name="Weir W."/>
            <person name="Gardner M."/>
            <person name="Pain A."/>
            <person name="Shiels B."/>
            <person name="Hattori M."/>
            <person name="Nene V."/>
            <person name="Sugimoto C."/>
        </authorList>
    </citation>
    <scope>NUCLEOTIDE SEQUENCE [LARGE SCALE GENOMIC DNA]</scope>
    <source>
        <strain evidence="1 2">Shintoku</strain>
    </source>
</reference>
<proteinExistence type="predicted"/>
<name>J4DAF8_THEOR</name>
<protein>
    <submittedName>
        <fullName evidence="1">Uncharacterized protein</fullName>
    </submittedName>
</protein>
<dbReference type="RefSeq" id="XP_009692251.1">
    <property type="nucleotide sequence ID" value="XM_009693956.1"/>
</dbReference>